<dbReference type="EMBL" id="VLPL01000005">
    <property type="protein sequence ID" value="TSJ42258.1"/>
    <property type="molecule type" value="Genomic_DNA"/>
</dbReference>
<evidence type="ECO:0000256" key="3">
    <source>
        <dbReference type="ARBA" id="ARBA00023172"/>
    </source>
</evidence>
<dbReference type="Proteomes" id="UP000316008">
    <property type="component" value="Unassembled WGS sequence"/>
</dbReference>
<dbReference type="InterPro" id="IPR013762">
    <property type="entry name" value="Integrase-like_cat_sf"/>
</dbReference>
<dbReference type="Pfam" id="PF00589">
    <property type="entry name" value="Phage_integrase"/>
    <property type="match status" value="1"/>
</dbReference>
<dbReference type="Pfam" id="PF17293">
    <property type="entry name" value="Arm-DNA-bind_5"/>
    <property type="match status" value="1"/>
</dbReference>
<sequence>MKIAIRQKEGMNYLYADISVSGIRVKSTLGISVKPNEFNPKTQTVKGGANHTTNVLIQQMKTEIMDLIRCLQKDGDLNRENIKQGLEKLRSGTTDATIEKANDSLVLFATEHIQRTRELKKGATIRHIGVTLNKLKAFEKHTKSTLTFDNVDMKFYDSFVSYCTTIEKLSVNTIGSHVKNVKMWMNSALLDGLHTNTVHQHRAFKKVTEESDTIYLNESDIKRLIDKDLPSERLEQVRDLFVLACYTGVRIQDYKKLNRFHLVNDGTMFKIRTEKTGAEVIIPLHVEAKKILMRYNGTPKVISNQKFNNYLKELCRFVGIDELVQITRTVAGKRTTSICPKHELVSSHTARRSFATNAYKAGVPTLAIMAITGHTTEKVFLRYVRVSKEEHASLVSQHGFFKGNVA</sequence>
<dbReference type="CDD" id="cd01185">
    <property type="entry name" value="INTN1_C_like"/>
    <property type="match status" value="1"/>
</dbReference>
<evidence type="ECO:0000256" key="2">
    <source>
        <dbReference type="ARBA" id="ARBA00023125"/>
    </source>
</evidence>
<keyword evidence="2" id="KW-0238">DNA-binding</keyword>
<comment type="similarity">
    <text evidence="1">Belongs to the 'phage' integrase family.</text>
</comment>
<dbReference type="OrthoDB" id="892893at2"/>
<gene>
    <name evidence="5" type="ORF">FO442_10845</name>
</gene>
<dbReference type="GO" id="GO:0003677">
    <property type="term" value="F:DNA binding"/>
    <property type="evidence" value="ECO:0007669"/>
    <property type="project" value="UniProtKB-KW"/>
</dbReference>
<dbReference type="GO" id="GO:0015074">
    <property type="term" value="P:DNA integration"/>
    <property type="evidence" value="ECO:0007669"/>
    <property type="project" value="InterPro"/>
</dbReference>
<feature type="domain" description="Tyr recombinase" evidence="4">
    <location>
        <begin position="211"/>
        <end position="396"/>
    </location>
</feature>
<accession>A0A556MR46</accession>
<dbReference type="PROSITE" id="PS51898">
    <property type="entry name" value="TYR_RECOMBINASE"/>
    <property type="match status" value="1"/>
</dbReference>
<dbReference type="InterPro" id="IPR025269">
    <property type="entry name" value="SAM-like_dom"/>
</dbReference>
<dbReference type="InterPro" id="IPR010998">
    <property type="entry name" value="Integrase_recombinase_N"/>
</dbReference>
<keyword evidence="3" id="KW-0233">DNA recombination</keyword>
<reference evidence="5 6" key="1">
    <citation type="submission" date="2019-07" db="EMBL/GenBank/DDBJ databases">
        <authorList>
            <person name="Huq M.A."/>
        </authorList>
    </citation>
    <scope>NUCLEOTIDE SEQUENCE [LARGE SCALE GENOMIC DNA]</scope>
    <source>
        <strain evidence="5 6">MAH-3</strain>
    </source>
</reference>
<dbReference type="InterPro" id="IPR002104">
    <property type="entry name" value="Integrase_catalytic"/>
</dbReference>
<dbReference type="InterPro" id="IPR011010">
    <property type="entry name" value="DNA_brk_join_enz"/>
</dbReference>
<evidence type="ECO:0000259" key="4">
    <source>
        <dbReference type="PROSITE" id="PS51898"/>
    </source>
</evidence>
<dbReference type="InterPro" id="IPR050090">
    <property type="entry name" value="Tyrosine_recombinase_XerCD"/>
</dbReference>
<evidence type="ECO:0000256" key="1">
    <source>
        <dbReference type="ARBA" id="ARBA00008857"/>
    </source>
</evidence>
<keyword evidence="6" id="KW-1185">Reference proteome</keyword>
<dbReference type="Gene3D" id="1.10.150.130">
    <property type="match status" value="1"/>
</dbReference>
<dbReference type="InterPro" id="IPR035386">
    <property type="entry name" value="Arm-DNA-bind_5"/>
</dbReference>
<dbReference type="SUPFAM" id="SSF56349">
    <property type="entry name" value="DNA breaking-rejoining enzymes"/>
    <property type="match status" value="1"/>
</dbReference>
<dbReference type="RefSeq" id="WP_144333213.1">
    <property type="nucleotide sequence ID" value="NZ_VLPL01000005.1"/>
</dbReference>
<evidence type="ECO:0000313" key="6">
    <source>
        <dbReference type="Proteomes" id="UP000316008"/>
    </source>
</evidence>
<proteinExistence type="inferred from homology"/>
<dbReference type="PANTHER" id="PTHR30349:SF64">
    <property type="entry name" value="PROPHAGE INTEGRASE INTD-RELATED"/>
    <property type="match status" value="1"/>
</dbReference>
<dbReference type="Pfam" id="PF13102">
    <property type="entry name" value="Phage_int_SAM_5"/>
    <property type="match status" value="1"/>
</dbReference>
<dbReference type="Gene3D" id="1.10.443.10">
    <property type="entry name" value="Intergrase catalytic core"/>
    <property type="match status" value="1"/>
</dbReference>
<name>A0A556MR46_9FLAO</name>
<dbReference type="GO" id="GO:0006310">
    <property type="term" value="P:DNA recombination"/>
    <property type="evidence" value="ECO:0007669"/>
    <property type="project" value="UniProtKB-KW"/>
</dbReference>
<protein>
    <submittedName>
        <fullName evidence="5">Site-specific integrase</fullName>
    </submittedName>
</protein>
<evidence type="ECO:0000313" key="5">
    <source>
        <dbReference type="EMBL" id="TSJ42258.1"/>
    </source>
</evidence>
<comment type="caution">
    <text evidence="5">The sequence shown here is derived from an EMBL/GenBank/DDBJ whole genome shotgun (WGS) entry which is preliminary data.</text>
</comment>
<organism evidence="5 6">
    <name type="scientific">Fluviicola chungangensis</name>
    <dbReference type="NCBI Taxonomy" id="2597671"/>
    <lineage>
        <taxon>Bacteria</taxon>
        <taxon>Pseudomonadati</taxon>
        <taxon>Bacteroidota</taxon>
        <taxon>Flavobacteriia</taxon>
        <taxon>Flavobacteriales</taxon>
        <taxon>Crocinitomicaceae</taxon>
        <taxon>Fluviicola</taxon>
    </lineage>
</organism>
<dbReference type="PANTHER" id="PTHR30349">
    <property type="entry name" value="PHAGE INTEGRASE-RELATED"/>
    <property type="match status" value="1"/>
</dbReference>
<dbReference type="AlphaFoldDB" id="A0A556MR46"/>